<feature type="region of interest" description="Disordered" evidence="1">
    <location>
        <begin position="647"/>
        <end position="677"/>
    </location>
</feature>
<reference evidence="3 4" key="1">
    <citation type="submission" date="2018-06" db="EMBL/GenBank/DDBJ databases">
        <title>A transcriptomic atlas of mushroom development highlights an independent origin of complex multicellularity.</title>
        <authorList>
            <consortium name="DOE Joint Genome Institute"/>
            <person name="Krizsan K."/>
            <person name="Almasi E."/>
            <person name="Merenyi Z."/>
            <person name="Sahu N."/>
            <person name="Viragh M."/>
            <person name="Koszo T."/>
            <person name="Mondo S."/>
            <person name="Kiss B."/>
            <person name="Balint B."/>
            <person name="Kues U."/>
            <person name="Barry K."/>
            <person name="Hegedus J.C."/>
            <person name="Henrissat B."/>
            <person name="Johnson J."/>
            <person name="Lipzen A."/>
            <person name="Ohm R."/>
            <person name="Nagy I."/>
            <person name="Pangilinan J."/>
            <person name="Yan J."/>
            <person name="Xiong Y."/>
            <person name="Grigoriev I.V."/>
            <person name="Hibbett D.S."/>
            <person name="Nagy L.G."/>
        </authorList>
    </citation>
    <scope>NUCLEOTIDE SEQUENCE [LARGE SCALE GENOMIC DNA]</scope>
    <source>
        <strain evidence="3 4">SZMC22713</strain>
    </source>
</reference>
<dbReference type="EMBL" id="ML170198">
    <property type="protein sequence ID" value="TDL19313.1"/>
    <property type="molecule type" value="Genomic_DNA"/>
</dbReference>
<dbReference type="InterPro" id="IPR045967">
    <property type="entry name" value="HAM1-like_N"/>
</dbReference>
<feature type="compositionally biased region" description="Polar residues" evidence="1">
    <location>
        <begin position="484"/>
        <end position="493"/>
    </location>
</feature>
<proteinExistence type="predicted"/>
<dbReference type="Proteomes" id="UP000294933">
    <property type="component" value="Unassembled WGS sequence"/>
</dbReference>
<dbReference type="VEuPathDB" id="FungiDB:BD410DRAFT_842217"/>
<evidence type="ECO:0000313" key="4">
    <source>
        <dbReference type="Proteomes" id="UP000294933"/>
    </source>
</evidence>
<dbReference type="OrthoDB" id="19394at2759"/>
<evidence type="ECO:0000259" key="2">
    <source>
        <dbReference type="Pfam" id="PF19343"/>
    </source>
</evidence>
<dbReference type="AlphaFoldDB" id="A0A4Y7PV82"/>
<accession>A0A4Y7PV82</accession>
<sequence>MADNQQIDQMLAYVCGHSPVDVNKLSPEGKKLIQDVRDIIETARLMVTEENADGLATPTWNVPNTIQTRSSPFLLIKRRRTVGKHLRTLLSLVLTNAEVRKLLGDFSIIGHDILARGAVHTAKGTRPDQERLQNVDRSAPKDTFITEAGRQASPYETSVLEARVPDQDWRRKHVRRRRGAMNGGADAAKQAVDTTRAQVRNNVDAAETDEEKTEVAKAGFKDKIMGFRDNLSIVSGKWTKISRMTKQCRDQFIFRGKKKRDDYQHYIRWLLGFYENYASHGKHVPSKGQESHQALAEDPALNTALFQLRTLLERFANGQSLQVVIDAANALYAGAQNEEELRDWFHSVDTYIRRVLLEPGFVLKPECNNEANRVRHSGRRLHEGKYNTHFANLFDTIGSWFRAMGEDPLNSRGQLEVGASAVGRSQEGIVPQLIDQVDYVPIPRIEYTDDALDLVLENTASSEPLPEHRLERCRRQDDADEQSARQTNSTYGDVQSLGPPANVQDNVCETWGQQIRGGEGIADDVDGAGQISPVLPFFELFTHIERPHHVQSSNLLSSSPHQHASGTISTHLDELANCTRELDGSKSVEDHEDLAGYNLHHHLSVSSILAISSRQAFSSPVKQLHEATATTESRTNFGFASPSLPTTVSSLSLSRPPPSAPTKLTMTSTTHEGQLDESKARRSLALRQGCRNLPFAQTIHAKPERQRLIKTIRDLGRDTLGWTWQV</sequence>
<dbReference type="Pfam" id="PF19343">
    <property type="entry name" value="HAM1_N"/>
    <property type="match status" value="1"/>
</dbReference>
<feature type="region of interest" description="Disordered" evidence="1">
    <location>
        <begin position="458"/>
        <end position="503"/>
    </location>
</feature>
<evidence type="ECO:0000313" key="3">
    <source>
        <dbReference type="EMBL" id="TDL19313.1"/>
    </source>
</evidence>
<evidence type="ECO:0000256" key="1">
    <source>
        <dbReference type="SAM" id="MobiDB-lite"/>
    </source>
</evidence>
<dbReference type="PANTHER" id="PTHR31138:SF1">
    <property type="entry name" value="PDZ DOMAIN-CONTAINING PROTEIN"/>
    <property type="match status" value="1"/>
</dbReference>
<feature type="domain" description="HAM1-like N-terminal" evidence="2">
    <location>
        <begin position="1"/>
        <end position="459"/>
    </location>
</feature>
<organism evidence="3 4">
    <name type="scientific">Rickenella mellea</name>
    <dbReference type="NCBI Taxonomy" id="50990"/>
    <lineage>
        <taxon>Eukaryota</taxon>
        <taxon>Fungi</taxon>
        <taxon>Dikarya</taxon>
        <taxon>Basidiomycota</taxon>
        <taxon>Agaricomycotina</taxon>
        <taxon>Agaricomycetes</taxon>
        <taxon>Hymenochaetales</taxon>
        <taxon>Rickenellaceae</taxon>
        <taxon>Rickenella</taxon>
    </lineage>
</organism>
<dbReference type="PANTHER" id="PTHR31138">
    <property type="entry name" value="CHROMOSOME 19, WHOLE GENOME SHOTGUN SEQUENCE"/>
    <property type="match status" value="1"/>
</dbReference>
<gene>
    <name evidence="3" type="ORF">BD410DRAFT_842217</name>
</gene>
<keyword evidence="4" id="KW-1185">Reference proteome</keyword>
<name>A0A4Y7PV82_9AGAM</name>
<feature type="compositionally biased region" description="Basic and acidic residues" evidence="1">
    <location>
        <begin position="465"/>
        <end position="477"/>
    </location>
</feature>
<dbReference type="STRING" id="50990.A0A4Y7PV82"/>
<protein>
    <recommendedName>
        <fullName evidence="2">HAM1-like N-terminal domain-containing protein</fullName>
    </recommendedName>
</protein>